<gene>
    <name evidence="2" type="ORF">Taro_020893</name>
</gene>
<reference evidence="2" key="1">
    <citation type="submission" date="2017-07" db="EMBL/GenBank/DDBJ databases">
        <title>Taro Niue Genome Assembly and Annotation.</title>
        <authorList>
            <person name="Atibalentja N."/>
            <person name="Keating K."/>
            <person name="Fields C.J."/>
        </authorList>
    </citation>
    <scope>NUCLEOTIDE SEQUENCE</scope>
    <source>
        <strain evidence="2">Niue_2</strain>
        <tissue evidence="2">Leaf</tissue>
    </source>
</reference>
<keyword evidence="3" id="KW-1185">Reference proteome</keyword>
<evidence type="ECO:0000313" key="2">
    <source>
        <dbReference type="EMBL" id="MQL88335.1"/>
    </source>
</evidence>
<evidence type="ECO:0000313" key="3">
    <source>
        <dbReference type="Proteomes" id="UP000652761"/>
    </source>
</evidence>
<sequence>MQAAKGVTGYAYAAAAAGRRGLAHLVAATRPSQAAAAAASSPSNNGQRRPNSVIRPNSEKPGQESVVNLLRRLDRDPQKALRFLRGVAGRHGFQPDATTYNLVSSILGGEGDPVRDFWVGVRATATALGRIGLPLREIMARRDRGEMSIDMYLRLSRQLRRSGMVKRAARLNAFVMNTPGLMEKLTHAVPREDQKPFPHPLRRTTTG</sequence>
<dbReference type="EMBL" id="NMUH01001047">
    <property type="protein sequence ID" value="MQL88335.1"/>
    <property type="molecule type" value="Genomic_DNA"/>
</dbReference>
<name>A0A843UXI9_COLES</name>
<protein>
    <recommendedName>
        <fullName evidence="4">Pentatricopeptide repeat-containing protein</fullName>
    </recommendedName>
</protein>
<feature type="compositionally biased region" description="Low complexity" evidence="1">
    <location>
        <begin position="33"/>
        <end position="43"/>
    </location>
</feature>
<evidence type="ECO:0000256" key="1">
    <source>
        <dbReference type="SAM" id="MobiDB-lite"/>
    </source>
</evidence>
<accession>A0A843UXI9</accession>
<comment type="caution">
    <text evidence="2">The sequence shown here is derived from an EMBL/GenBank/DDBJ whole genome shotgun (WGS) entry which is preliminary data.</text>
</comment>
<dbReference type="Proteomes" id="UP000652761">
    <property type="component" value="Unassembled WGS sequence"/>
</dbReference>
<organism evidence="2 3">
    <name type="scientific">Colocasia esculenta</name>
    <name type="common">Wild taro</name>
    <name type="synonym">Arum esculentum</name>
    <dbReference type="NCBI Taxonomy" id="4460"/>
    <lineage>
        <taxon>Eukaryota</taxon>
        <taxon>Viridiplantae</taxon>
        <taxon>Streptophyta</taxon>
        <taxon>Embryophyta</taxon>
        <taxon>Tracheophyta</taxon>
        <taxon>Spermatophyta</taxon>
        <taxon>Magnoliopsida</taxon>
        <taxon>Liliopsida</taxon>
        <taxon>Araceae</taxon>
        <taxon>Aroideae</taxon>
        <taxon>Colocasieae</taxon>
        <taxon>Colocasia</taxon>
    </lineage>
</organism>
<dbReference type="AlphaFoldDB" id="A0A843UXI9"/>
<evidence type="ECO:0008006" key="4">
    <source>
        <dbReference type="Google" id="ProtNLM"/>
    </source>
</evidence>
<feature type="region of interest" description="Disordered" evidence="1">
    <location>
        <begin position="33"/>
        <end position="63"/>
    </location>
</feature>
<proteinExistence type="predicted"/>